<feature type="domain" description="GST N-terminal" evidence="2">
    <location>
        <begin position="17"/>
        <end position="96"/>
    </location>
</feature>
<name>A8IBZ6_AZOC5</name>
<dbReference type="Pfam" id="PF13417">
    <property type="entry name" value="GST_N_3"/>
    <property type="match status" value="1"/>
</dbReference>
<reference evidence="3 4" key="1">
    <citation type="journal article" date="2007" name="Appl. Environ. Microbiol.">
        <title>Rhizobial factors required for stem nodule maturation and maintenance in Sesbania rostrata-Azorhizobium caulinodans ORS571 symbiosis.</title>
        <authorList>
            <person name="Suzuki S."/>
            <person name="Aono T."/>
            <person name="Lee KB."/>
            <person name="Suzuki T."/>
            <person name="Liu CT."/>
            <person name="Miwa H."/>
            <person name="Wakao S."/>
            <person name="Iki T."/>
            <person name="Oyaizu H."/>
        </authorList>
    </citation>
    <scope>NUCLEOTIDE SEQUENCE [LARGE SCALE GENOMIC DNA]</scope>
    <source>
        <strain evidence="4">ATCC 43989 / DSM 5975 / JCM 20966 / LMG 6465 / NBRC 14845 / NCIMB 13405 / ORS 571</strain>
    </source>
</reference>
<dbReference type="CDD" id="cd03205">
    <property type="entry name" value="GST_C_6"/>
    <property type="match status" value="1"/>
</dbReference>
<dbReference type="GO" id="GO:0016740">
    <property type="term" value="F:transferase activity"/>
    <property type="evidence" value="ECO:0007669"/>
    <property type="project" value="UniProtKB-KW"/>
</dbReference>
<dbReference type="Gene3D" id="3.40.30.10">
    <property type="entry name" value="Glutaredoxin"/>
    <property type="match status" value="1"/>
</dbReference>
<evidence type="ECO:0000313" key="3">
    <source>
        <dbReference type="EMBL" id="BAF89138.1"/>
    </source>
</evidence>
<reference evidence="3 4" key="3">
    <citation type="journal article" date="2008" name="BMC Genomics">
        <title>The genome of the versatile nitrogen fixer Azorhizobium caulinodans ORS571.</title>
        <authorList>
            <person name="Lee KB."/>
            <person name="Backer P.D."/>
            <person name="Aono T."/>
            <person name="Liu CT."/>
            <person name="Suzuki S."/>
            <person name="Suzuki T."/>
            <person name="Kaneko T."/>
            <person name="Yamada M."/>
            <person name="Tabata S."/>
            <person name="Kupfer D.M."/>
            <person name="Najar F.Z."/>
            <person name="Wiley G.B."/>
            <person name="Roe B."/>
            <person name="Binnewies T.T."/>
            <person name="Ussery D.W."/>
            <person name="D'Haeze W."/>
            <person name="Herder J.D."/>
            <person name="Gevers D."/>
            <person name="Vereecke D."/>
            <person name="Holsters M."/>
            <person name="Oyaizu H."/>
        </authorList>
    </citation>
    <scope>NUCLEOTIDE SEQUENCE [LARGE SCALE GENOMIC DNA]</scope>
    <source>
        <strain evidence="4">ATCC 43989 / DSM 5975 / JCM 20966 / LMG 6465 / NBRC 14845 / NCIMB 13405 / ORS 571</strain>
    </source>
</reference>
<dbReference type="InterPro" id="IPR036249">
    <property type="entry name" value="Thioredoxin-like_sf"/>
</dbReference>
<dbReference type="InterPro" id="IPR004045">
    <property type="entry name" value="Glutathione_S-Trfase_N"/>
</dbReference>
<dbReference type="InterPro" id="IPR050983">
    <property type="entry name" value="GST_Omega/HSP26"/>
</dbReference>
<dbReference type="AlphaFoldDB" id="A8IBZ6"/>
<organism evidence="3 4">
    <name type="scientific">Azorhizobium caulinodans (strain ATCC 43989 / DSM 5975 / JCM 20966 / LMG 6465 / NBRC 14845 / NCIMB 13405 / ORS 571)</name>
    <dbReference type="NCBI Taxonomy" id="438753"/>
    <lineage>
        <taxon>Bacteria</taxon>
        <taxon>Pseudomonadati</taxon>
        <taxon>Pseudomonadota</taxon>
        <taxon>Alphaproteobacteria</taxon>
        <taxon>Hyphomicrobiales</taxon>
        <taxon>Xanthobacteraceae</taxon>
        <taxon>Azorhizobium</taxon>
    </lineage>
</organism>
<evidence type="ECO:0000313" key="4">
    <source>
        <dbReference type="Proteomes" id="UP000000270"/>
    </source>
</evidence>
<proteinExistence type="predicted"/>
<dbReference type="PROSITE" id="PS50404">
    <property type="entry name" value="GST_NTER"/>
    <property type="match status" value="1"/>
</dbReference>
<reference evidence="3 4" key="5">
    <citation type="journal article" date="2010" name="Appl. Environ. Microbiol.">
        <title>phrR-like gene praR of Azorhizobium caulinodans ORS571 is essential for symbiosis with Sesbania rostrata and is involved in expression of reb genes.</title>
        <authorList>
            <person name="Akiba N."/>
            <person name="Aono T."/>
            <person name="Toyazaki H."/>
            <person name="Sato S."/>
            <person name="Oyaizu H."/>
        </authorList>
    </citation>
    <scope>NUCLEOTIDE SEQUENCE [LARGE SCALE GENOMIC DNA]</scope>
    <source>
        <strain evidence="4">ATCC 43989 / DSM 5975 / JCM 20966 / LMG 6465 / NBRC 14845 / NCIMB 13405 / ORS 571</strain>
    </source>
</reference>
<dbReference type="PANTHER" id="PTHR43968">
    <property type="match status" value="1"/>
</dbReference>
<evidence type="ECO:0000256" key="1">
    <source>
        <dbReference type="SAM" id="MobiDB-lite"/>
    </source>
</evidence>
<keyword evidence="3" id="KW-0808">Transferase</keyword>
<dbReference type="Pfam" id="PF13410">
    <property type="entry name" value="GST_C_2"/>
    <property type="match status" value="1"/>
</dbReference>
<dbReference type="KEGG" id="azc:AZC_3140"/>
<dbReference type="HOGENOM" id="CLU_011226_12_2_5"/>
<sequence>MRPPKSPRNAHPSGAAMPLRLRHSPASPFVRKCRLAAAVLGIPLELEPCDTTDPTDSISTQNPLGKIPALLLEDGEVLFDSPVIVAYLDHLGGNKLIPAEPKARFAALKLEALADGMADAALLQIYEHRYRPEGMQVQSWLDKQAAKVSRALESLEANPPSEALTNGAIALASALGYLDLRFKGEWRSGHPKLVAWLEAFKAKVPAFAETTVV</sequence>
<dbReference type="PANTHER" id="PTHR43968:SF6">
    <property type="entry name" value="GLUTATHIONE S-TRANSFERASE OMEGA"/>
    <property type="match status" value="1"/>
</dbReference>
<dbReference type="InterPro" id="IPR036282">
    <property type="entry name" value="Glutathione-S-Trfase_C_sf"/>
</dbReference>
<dbReference type="eggNOG" id="COG0625">
    <property type="taxonomic scope" value="Bacteria"/>
</dbReference>
<dbReference type="Proteomes" id="UP000000270">
    <property type="component" value="Chromosome"/>
</dbReference>
<dbReference type="Gene3D" id="1.20.1050.10">
    <property type="match status" value="1"/>
</dbReference>
<keyword evidence="4" id="KW-1185">Reference proteome</keyword>
<feature type="region of interest" description="Disordered" evidence="1">
    <location>
        <begin position="1"/>
        <end position="20"/>
    </location>
</feature>
<accession>A8IBZ6</accession>
<evidence type="ECO:0000259" key="2">
    <source>
        <dbReference type="PROSITE" id="PS50404"/>
    </source>
</evidence>
<dbReference type="GO" id="GO:0005737">
    <property type="term" value="C:cytoplasm"/>
    <property type="evidence" value="ECO:0007669"/>
    <property type="project" value="TreeGrafter"/>
</dbReference>
<reference evidence="3 4" key="6">
    <citation type="journal article" date="2011" name="Appl. Environ. Microbiol.">
        <title>Involvement of the azorhizobial chromosome partition gene (parA) in the onset of bacteroid differentiation during Sesbania rostrata stem nodule development.</title>
        <authorList>
            <person name="Liu CT."/>
            <person name="Lee KB."/>
            <person name="Wang YS."/>
            <person name="Peng MH."/>
            <person name="Lee KT."/>
            <person name="Suzuki S."/>
            <person name="Suzuki T."/>
            <person name="Oyaizu H."/>
        </authorList>
    </citation>
    <scope>NUCLEOTIDE SEQUENCE [LARGE SCALE GENOMIC DNA]</scope>
    <source>
        <strain evidence="4">ATCC 43989 / DSM 5975 / JCM 20966 / LMG 6465 / NBRC 14845 / NCIMB 13405 / ORS 571</strain>
    </source>
</reference>
<reference evidence="3 4" key="4">
    <citation type="journal article" date="2009" name="Appl. Environ. Microbiol.">
        <title>Comparative genome-wide transcriptional profiling of Azorhizobium caulinodans ORS571 grown under free-living and symbiotic conditions.</title>
        <authorList>
            <person name="Tsukada S."/>
            <person name="Aono T."/>
            <person name="Akiba N."/>
            <person name="Lee KB."/>
            <person name="Liu CT."/>
            <person name="Toyazaki H."/>
            <person name="Oyaizu H."/>
        </authorList>
    </citation>
    <scope>NUCLEOTIDE SEQUENCE [LARGE SCALE GENOMIC DNA]</scope>
    <source>
        <strain evidence="4">ATCC 43989 / DSM 5975 / JCM 20966 / LMG 6465 / NBRC 14845 / NCIMB 13405 / ORS 571</strain>
    </source>
</reference>
<dbReference type="SUPFAM" id="SSF52833">
    <property type="entry name" value="Thioredoxin-like"/>
    <property type="match status" value="1"/>
</dbReference>
<reference evidence="4" key="2">
    <citation type="submission" date="2007-04" db="EMBL/GenBank/DDBJ databases">
        <title>Complete genome sequence of the nitrogen-fixing bacterium Azorhizobium caulinodans ORS571.</title>
        <authorList>
            <person name="Lee K.B."/>
            <person name="Backer P.D."/>
            <person name="Aono T."/>
            <person name="Liu C.T."/>
            <person name="Suzuki S."/>
            <person name="Suzuki T."/>
            <person name="Kaneko T."/>
            <person name="Yamada M."/>
            <person name="Tabata S."/>
            <person name="Kupfer D.M."/>
            <person name="Najar F.Z."/>
            <person name="Wiley G.B."/>
            <person name="Roe B."/>
            <person name="Binnewies T."/>
            <person name="Ussery D."/>
            <person name="Vereecke D."/>
            <person name="Gevers D."/>
            <person name="Holsters M."/>
            <person name="Oyaizu H."/>
        </authorList>
    </citation>
    <scope>NUCLEOTIDE SEQUENCE [LARGE SCALE GENOMIC DNA]</scope>
    <source>
        <strain evidence="4">ATCC 43989 / DSM 5975 / JCM 20966 / LMG 6465 / NBRC 14845 / NCIMB 13405 / ORS 571</strain>
    </source>
</reference>
<dbReference type="STRING" id="438753.AZC_3140"/>
<dbReference type="SUPFAM" id="SSF47616">
    <property type="entry name" value="GST C-terminal domain-like"/>
    <property type="match status" value="1"/>
</dbReference>
<protein>
    <submittedName>
        <fullName evidence="3">Putative glutathione S-transferase family protein</fullName>
    </submittedName>
</protein>
<dbReference type="EMBL" id="AP009384">
    <property type="protein sequence ID" value="BAF89138.1"/>
    <property type="molecule type" value="Genomic_DNA"/>
</dbReference>
<dbReference type="CDD" id="cd03049">
    <property type="entry name" value="GST_N_3"/>
    <property type="match status" value="1"/>
</dbReference>
<gene>
    <name evidence="3" type="ordered locus">AZC_3140</name>
</gene>